<feature type="domain" description="RNase H type-1" evidence="11">
    <location>
        <begin position="78"/>
        <end position="212"/>
    </location>
</feature>
<evidence type="ECO:0000256" key="4">
    <source>
        <dbReference type="ARBA" id="ARBA00012180"/>
    </source>
</evidence>
<protein>
    <recommendedName>
        <fullName evidence="5">Ribonuclease H</fullName>
        <ecNumber evidence="4">3.1.26.4</ecNumber>
    </recommendedName>
</protein>
<organism evidence="12">
    <name type="scientific">bioreactor metagenome</name>
    <dbReference type="NCBI Taxonomy" id="1076179"/>
    <lineage>
        <taxon>unclassified sequences</taxon>
        <taxon>metagenomes</taxon>
        <taxon>ecological metagenomes</taxon>
    </lineage>
</organism>
<comment type="similarity">
    <text evidence="3">Belongs to the RNase H family.</text>
</comment>
<reference evidence="12" key="1">
    <citation type="submission" date="2019-08" db="EMBL/GenBank/DDBJ databases">
        <authorList>
            <person name="Kucharzyk K."/>
            <person name="Murdoch R.W."/>
            <person name="Higgins S."/>
            <person name="Loffler F."/>
        </authorList>
    </citation>
    <scope>NUCLEOTIDE SEQUENCE</scope>
</reference>
<dbReference type="GO" id="GO:0003676">
    <property type="term" value="F:nucleic acid binding"/>
    <property type="evidence" value="ECO:0007669"/>
    <property type="project" value="InterPro"/>
</dbReference>
<evidence type="ECO:0000256" key="2">
    <source>
        <dbReference type="ARBA" id="ARBA00004065"/>
    </source>
</evidence>
<evidence type="ECO:0000256" key="9">
    <source>
        <dbReference type="ARBA" id="ARBA00022801"/>
    </source>
</evidence>
<dbReference type="InterPro" id="IPR012337">
    <property type="entry name" value="RNaseH-like_sf"/>
</dbReference>
<dbReference type="InterPro" id="IPR036397">
    <property type="entry name" value="RNaseH_sf"/>
</dbReference>
<dbReference type="GO" id="GO:0046872">
    <property type="term" value="F:metal ion binding"/>
    <property type="evidence" value="ECO:0007669"/>
    <property type="project" value="UniProtKB-KW"/>
</dbReference>
<evidence type="ECO:0000256" key="8">
    <source>
        <dbReference type="ARBA" id="ARBA00022759"/>
    </source>
</evidence>
<dbReference type="Pfam" id="PF00075">
    <property type="entry name" value="RNase_H"/>
    <property type="match status" value="1"/>
</dbReference>
<comment type="function">
    <text evidence="2">Endonuclease that specifically degrades the RNA of RNA-DNA hybrids.</text>
</comment>
<dbReference type="FunFam" id="3.40.970.10:FF:000002">
    <property type="entry name" value="Ribonuclease H"/>
    <property type="match status" value="1"/>
</dbReference>
<dbReference type="PROSITE" id="PS50879">
    <property type="entry name" value="RNASE_H_1"/>
    <property type="match status" value="1"/>
</dbReference>
<dbReference type="SUPFAM" id="SSF53098">
    <property type="entry name" value="Ribonuclease H-like"/>
    <property type="match status" value="1"/>
</dbReference>
<dbReference type="Gene3D" id="3.30.420.10">
    <property type="entry name" value="Ribonuclease H-like superfamily/Ribonuclease H"/>
    <property type="match status" value="1"/>
</dbReference>
<keyword evidence="8" id="KW-0255">Endonuclease</keyword>
<evidence type="ECO:0000256" key="3">
    <source>
        <dbReference type="ARBA" id="ARBA00005300"/>
    </source>
</evidence>
<name>A0A644UYV3_9ZZZZ</name>
<sequence length="212" mass="24035">MAKSKNKFFVVWDGKEPGIYKSWEECKQQTHGYAGAKYKGFETEAEAKEAMVSPYWNYIGKNAKTKKPNEQLIVKYGMPIIESLSVDAACSGNPGLMEYQGVYTRTGEVVFKQGPFKEGTNNIGEFLALVHGLALLKQKNLSIPVYTDSKTAQAWVKKKKAKTEVQRTPQNEILFELIARAEKWLAENEYATEILKWHTEAWGEIPADFGRK</sequence>
<dbReference type="EMBL" id="VSSQ01000187">
    <property type="protein sequence ID" value="MPL84266.1"/>
    <property type="molecule type" value="Genomic_DNA"/>
</dbReference>
<dbReference type="EC" id="3.1.26.4" evidence="4"/>
<evidence type="ECO:0000256" key="6">
    <source>
        <dbReference type="ARBA" id="ARBA00022722"/>
    </source>
</evidence>
<dbReference type="AlphaFoldDB" id="A0A644UYV3"/>
<dbReference type="GO" id="GO:0004523">
    <property type="term" value="F:RNA-DNA hybrid ribonuclease activity"/>
    <property type="evidence" value="ECO:0007669"/>
    <property type="project" value="UniProtKB-EC"/>
</dbReference>
<keyword evidence="7" id="KW-0479">Metal-binding</keyword>
<evidence type="ECO:0000256" key="10">
    <source>
        <dbReference type="ARBA" id="ARBA00022842"/>
    </source>
</evidence>
<keyword evidence="6" id="KW-0540">Nuclease</keyword>
<accession>A0A644UYV3</accession>
<comment type="cofactor">
    <cofactor evidence="1">
        <name>Mg(2+)</name>
        <dbReference type="ChEBI" id="CHEBI:18420"/>
    </cofactor>
</comment>
<dbReference type="SUPFAM" id="SSF55658">
    <property type="entry name" value="L9 N-domain-like"/>
    <property type="match status" value="1"/>
</dbReference>
<evidence type="ECO:0000256" key="7">
    <source>
        <dbReference type="ARBA" id="ARBA00022723"/>
    </source>
</evidence>
<keyword evidence="10" id="KW-0460">Magnesium</keyword>
<proteinExistence type="inferred from homology"/>
<evidence type="ECO:0000256" key="5">
    <source>
        <dbReference type="ARBA" id="ARBA00017721"/>
    </source>
</evidence>
<evidence type="ECO:0000313" key="12">
    <source>
        <dbReference type="EMBL" id="MPL84266.1"/>
    </source>
</evidence>
<dbReference type="InterPro" id="IPR011320">
    <property type="entry name" value="RNase_H1_N"/>
</dbReference>
<comment type="caution">
    <text evidence="12">The sequence shown here is derived from an EMBL/GenBank/DDBJ whole genome shotgun (WGS) entry which is preliminary data.</text>
</comment>
<dbReference type="InterPro" id="IPR037056">
    <property type="entry name" value="RNase_H1_N_sf"/>
</dbReference>
<dbReference type="InterPro" id="IPR009027">
    <property type="entry name" value="Ribosomal_bL9/RNase_H1_N"/>
</dbReference>
<evidence type="ECO:0000256" key="1">
    <source>
        <dbReference type="ARBA" id="ARBA00001946"/>
    </source>
</evidence>
<evidence type="ECO:0000259" key="11">
    <source>
        <dbReference type="PROSITE" id="PS50879"/>
    </source>
</evidence>
<dbReference type="InterPro" id="IPR002156">
    <property type="entry name" value="RNaseH_domain"/>
</dbReference>
<dbReference type="PIRSF" id="PIRSF037839">
    <property type="entry name" value="Ribonuclease_H"/>
    <property type="match status" value="1"/>
</dbReference>
<gene>
    <name evidence="12" type="primary">rnhA_9</name>
    <name evidence="12" type="ORF">SDC9_30230</name>
</gene>
<keyword evidence="9 12" id="KW-0378">Hydrolase</keyword>
<dbReference type="Gene3D" id="3.40.970.10">
    <property type="entry name" value="Ribonuclease H1, N-terminal domain"/>
    <property type="match status" value="1"/>
</dbReference>
<dbReference type="InterPro" id="IPR017290">
    <property type="entry name" value="RNase_H_bac"/>
</dbReference>
<dbReference type="Pfam" id="PF01693">
    <property type="entry name" value="Cauli_VI"/>
    <property type="match status" value="1"/>
</dbReference>